<keyword evidence="3" id="KW-0645">Protease</keyword>
<keyword evidence="12" id="KW-1185">Reference proteome</keyword>
<dbReference type="InterPro" id="IPR000718">
    <property type="entry name" value="Peptidase_M13"/>
</dbReference>
<evidence type="ECO:0000256" key="2">
    <source>
        <dbReference type="ARBA" id="ARBA00007357"/>
    </source>
</evidence>
<dbReference type="SUPFAM" id="SSF55486">
    <property type="entry name" value="Metalloproteases ('zincins'), catalytic domain"/>
    <property type="match status" value="1"/>
</dbReference>
<dbReference type="InterPro" id="IPR018497">
    <property type="entry name" value="Peptidase_M13_C"/>
</dbReference>
<evidence type="ECO:0000313" key="12">
    <source>
        <dbReference type="Proteomes" id="UP001283361"/>
    </source>
</evidence>
<evidence type="ECO:0000256" key="1">
    <source>
        <dbReference type="ARBA" id="ARBA00001947"/>
    </source>
</evidence>
<comment type="caution">
    <text evidence="11">The sequence shown here is derived from an EMBL/GenBank/DDBJ whole genome shotgun (WGS) entry which is preliminary data.</text>
</comment>
<comment type="cofactor">
    <cofactor evidence="1">
        <name>Zn(2+)</name>
        <dbReference type="ChEBI" id="CHEBI:29105"/>
    </cofactor>
</comment>
<dbReference type="CDD" id="cd08662">
    <property type="entry name" value="M13"/>
    <property type="match status" value="1"/>
</dbReference>
<dbReference type="Gene3D" id="1.10.1380.10">
    <property type="entry name" value="Neutral endopeptidase , domain2"/>
    <property type="match status" value="1"/>
</dbReference>
<keyword evidence="5" id="KW-0378">Hydrolase</keyword>
<organism evidence="11 12">
    <name type="scientific">Elysia crispata</name>
    <name type="common">lettuce slug</name>
    <dbReference type="NCBI Taxonomy" id="231223"/>
    <lineage>
        <taxon>Eukaryota</taxon>
        <taxon>Metazoa</taxon>
        <taxon>Spiralia</taxon>
        <taxon>Lophotrochozoa</taxon>
        <taxon>Mollusca</taxon>
        <taxon>Gastropoda</taxon>
        <taxon>Heterobranchia</taxon>
        <taxon>Euthyneura</taxon>
        <taxon>Panpulmonata</taxon>
        <taxon>Sacoglossa</taxon>
        <taxon>Placobranchoidea</taxon>
        <taxon>Plakobranchidae</taxon>
        <taxon>Elysia</taxon>
    </lineage>
</organism>
<reference evidence="11" key="1">
    <citation type="journal article" date="2023" name="G3 (Bethesda)">
        <title>A reference genome for the long-term kleptoplast-retaining sea slug Elysia crispata morphotype clarki.</title>
        <authorList>
            <person name="Eastman K.E."/>
            <person name="Pendleton A.L."/>
            <person name="Shaikh M.A."/>
            <person name="Suttiyut T."/>
            <person name="Ogas R."/>
            <person name="Tomko P."/>
            <person name="Gavelis G."/>
            <person name="Widhalm J.R."/>
            <person name="Wisecaver J.H."/>
        </authorList>
    </citation>
    <scope>NUCLEOTIDE SEQUENCE</scope>
    <source>
        <strain evidence="11">ECLA1</strain>
    </source>
</reference>
<dbReference type="Gene3D" id="3.40.390.10">
    <property type="entry name" value="Collagenase (Catalytic Domain)"/>
    <property type="match status" value="1"/>
</dbReference>
<accession>A0AAE1BCN7</accession>
<dbReference type="PROSITE" id="PS51885">
    <property type="entry name" value="NEPRILYSIN"/>
    <property type="match status" value="1"/>
</dbReference>
<protein>
    <submittedName>
        <fullName evidence="11">Uncharacterized protein</fullName>
    </submittedName>
</protein>
<dbReference type="Proteomes" id="UP001283361">
    <property type="component" value="Unassembled WGS sequence"/>
</dbReference>
<keyword evidence="4" id="KW-0479">Metal-binding</keyword>
<feature type="signal peptide" evidence="8">
    <location>
        <begin position="1"/>
        <end position="18"/>
    </location>
</feature>
<dbReference type="InterPro" id="IPR024079">
    <property type="entry name" value="MetalloPept_cat_dom_sf"/>
</dbReference>
<comment type="similarity">
    <text evidence="2">Belongs to the peptidase M13 family.</text>
</comment>
<evidence type="ECO:0000256" key="5">
    <source>
        <dbReference type="ARBA" id="ARBA00022801"/>
    </source>
</evidence>
<evidence type="ECO:0000256" key="3">
    <source>
        <dbReference type="ARBA" id="ARBA00022670"/>
    </source>
</evidence>
<keyword evidence="6" id="KW-0862">Zinc</keyword>
<evidence type="ECO:0000259" key="10">
    <source>
        <dbReference type="Pfam" id="PF05649"/>
    </source>
</evidence>
<dbReference type="Pfam" id="PF01431">
    <property type="entry name" value="Peptidase_M13"/>
    <property type="match status" value="1"/>
</dbReference>
<dbReference type="Pfam" id="PF05649">
    <property type="entry name" value="Peptidase_M13_N"/>
    <property type="match status" value="1"/>
</dbReference>
<keyword evidence="7" id="KW-0482">Metalloprotease</keyword>
<name>A0AAE1BCN7_9GAST</name>
<dbReference type="PANTHER" id="PTHR11733:SF167">
    <property type="entry name" value="FI17812P1-RELATED"/>
    <property type="match status" value="1"/>
</dbReference>
<dbReference type="GO" id="GO:0016485">
    <property type="term" value="P:protein processing"/>
    <property type="evidence" value="ECO:0007669"/>
    <property type="project" value="TreeGrafter"/>
</dbReference>
<feature type="chain" id="PRO_5042070070" evidence="8">
    <location>
        <begin position="19"/>
        <end position="726"/>
    </location>
</feature>
<dbReference type="GO" id="GO:0046872">
    <property type="term" value="F:metal ion binding"/>
    <property type="evidence" value="ECO:0007669"/>
    <property type="project" value="UniProtKB-KW"/>
</dbReference>
<evidence type="ECO:0000256" key="7">
    <source>
        <dbReference type="ARBA" id="ARBA00023049"/>
    </source>
</evidence>
<evidence type="ECO:0000259" key="9">
    <source>
        <dbReference type="Pfam" id="PF01431"/>
    </source>
</evidence>
<keyword evidence="8" id="KW-0732">Signal</keyword>
<sequence length="726" mass="83704">MILAGLFFMVSLVGHTEASCQTNADTASSRHKRSTSDCAECCEDVCLTVDCIKEAAQISRFLDRNVNPCDNFANFACGNFYKTQRIGKDRSSVSVSEFISHKNSETIKDILLQQIKPTDRLYERWPKMYYKSCIDTAQIEKIGLQPYLDTTFAKEWPTLLGSAWENSMNFDIADLNARYSPEISNPLMRIRIGIGLKRGIFSFSEIHVFSLGQLHISKEHYSKSRNGTILMAYEKYLRDMAIELGAEPSVAAKDAATVVDMEIALVKIHEQSPMLVRNRKFTLGSLPDQFSFMDLPRTIRATFARVNITMRDDETVALFDKNLIYFNSLRKYLNSYTERDIRNLFGFTHARTRVKVTKRMEDISNEFNEVLYYPEWRSRNEECFEKTLNTFSSSLSKAFMLFSYSELGKEEGIRKVSDIVENIRSAFLEHLEQNSWMSNTTKNAAIAKTKAMQFYLGFPEEGLDDDSLDKNPDWIDLTTDNFYKNQELLYIHHYLQEYRRFGTPLTNPIGKKVPSYKANAYYMRLTNSIIVHAGFLRHVYSARNLLAHNYGVFGTNIGHEIIHGFDLQSLQIFYLDSWLTDQKSYMEATQCFIDQYDNYTYPQLKGKPNFKQNAIRSAGEIVADSSGIKQSYSAYRKEVDKLGEEEKMLPGLGLSPDQLFFVSFAQHFCSKETQEHLISRLRIHNHPEPTYRILSTLWNFPEFSQTFNCSLGSPMNPERKCSLFGD</sequence>
<evidence type="ECO:0000256" key="8">
    <source>
        <dbReference type="SAM" id="SignalP"/>
    </source>
</evidence>
<dbReference type="InterPro" id="IPR008753">
    <property type="entry name" value="Peptidase_M13_N"/>
</dbReference>
<dbReference type="GO" id="GO:0004222">
    <property type="term" value="F:metalloendopeptidase activity"/>
    <property type="evidence" value="ECO:0007669"/>
    <property type="project" value="InterPro"/>
</dbReference>
<dbReference type="EMBL" id="JAWDGP010000212">
    <property type="protein sequence ID" value="KAK3802842.1"/>
    <property type="molecule type" value="Genomic_DNA"/>
</dbReference>
<evidence type="ECO:0000256" key="6">
    <source>
        <dbReference type="ARBA" id="ARBA00022833"/>
    </source>
</evidence>
<dbReference type="InterPro" id="IPR042089">
    <property type="entry name" value="Peptidase_M13_dom_2"/>
</dbReference>
<feature type="domain" description="Peptidase M13 N-terminal" evidence="10">
    <location>
        <begin position="68"/>
        <end position="459"/>
    </location>
</feature>
<proteinExistence type="inferred from homology"/>
<gene>
    <name evidence="11" type="ORF">RRG08_053993</name>
</gene>
<dbReference type="GO" id="GO:0005886">
    <property type="term" value="C:plasma membrane"/>
    <property type="evidence" value="ECO:0007669"/>
    <property type="project" value="TreeGrafter"/>
</dbReference>
<feature type="domain" description="Peptidase M13 C-terminal" evidence="9">
    <location>
        <begin position="519"/>
        <end position="723"/>
    </location>
</feature>
<dbReference type="PANTHER" id="PTHR11733">
    <property type="entry name" value="ZINC METALLOPROTEASE FAMILY M13 NEPRILYSIN-RELATED"/>
    <property type="match status" value="1"/>
</dbReference>
<evidence type="ECO:0000313" key="11">
    <source>
        <dbReference type="EMBL" id="KAK3802842.1"/>
    </source>
</evidence>
<dbReference type="AlphaFoldDB" id="A0AAE1BCN7"/>
<evidence type="ECO:0000256" key="4">
    <source>
        <dbReference type="ARBA" id="ARBA00022723"/>
    </source>
</evidence>